<dbReference type="Gene3D" id="3.40.630.10">
    <property type="entry name" value="Zn peptidases"/>
    <property type="match status" value="1"/>
</dbReference>
<evidence type="ECO:0000259" key="5">
    <source>
        <dbReference type="Pfam" id="PF07687"/>
    </source>
</evidence>
<keyword evidence="4" id="KW-0862">Zinc</keyword>
<evidence type="ECO:0000256" key="4">
    <source>
        <dbReference type="ARBA" id="ARBA00022833"/>
    </source>
</evidence>
<name>A0ABV6H7C7_9ACTN</name>
<dbReference type="PANTHER" id="PTHR43808:SF32">
    <property type="entry name" value="ARGE_DAPE-RELATED DEACYLASE"/>
    <property type="match status" value="1"/>
</dbReference>
<dbReference type="SUPFAM" id="SSF53187">
    <property type="entry name" value="Zn-dependent exopeptidases"/>
    <property type="match status" value="1"/>
</dbReference>
<comment type="cofactor">
    <cofactor evidence="1">
        <name>Zn(2+)</name>
        <dbReference type="ChEBI" id="CHEBI:29105"/>
    </cofactor>
</comment>
<dbReference type="InterPro" id="IPR001261">
    <property type="entry name" value="ArgE/DapE_CS"/>
</dbReference>
<protein>
    <submittedName>
        <fullName evidence="6">M20 family metallopeptidase</fullName>
    </submittedName>
</protein>
<dbReference type="PANTHER" id="PTHR43808">
    <property type="entry name" value="ACETYLORNITHINE DEACETYLASE"/>
    <property type="match status" value="1"/>
</dbReference>
<dbReference type="RefSeq" id="WP_382362756.1">
    <property type="nucleotide sequence ID" value="NZ_JBHLWV010000016.1"/>
</dbReference>
<dbReference type="PROSITE" id="PS00758">
    <property type="entry name" value="ARGE_DAPE_CPG2_1"/>
    <property type="match status" value="1"/>
</dbReference>
<evidence type="ECO:0000313" key="7">
    <source>
        <dbReference type="Proteomes" id="UP001589783"/>
    </source>
</evidence>
<reference evidence="6 7" key="1">
    <citation type="submission" date="2024-09" db="EMBL/GenBank/DDBJ databases">
        <authorList>
            <person name="Sun Q."/>
            <person name="Mori K."/>
        </authorList>
    </citation>
    <scope>NUCLEOTIDE SEQUENCE [LARGE SCALE GENOMIC DNA]</scope>
    <source>
        <strain evidence="6 7">CCM 7957</strain>
    </source>
</reference>
<accession>A0ABV6H7C7</accession>
<dbReference type="EMBL" id="JBHLWV010000016">
    <property type="protein sequence ID" value="MFC0314730.1"/>
    <property type="molecule type" value="Genomic_DNA"/>
</dbReference>
<keyword evidence="2" id="KW-0479">Metal-binding</keyword>
<dbReference type="InterPro" id="IPR002933">
    <property type="entry name" value="Peptidase_M20"/>
</dbReference>
<gene>
    <name evidence="6" type="ORF">ACFFJD_07675</name>
</gene>
<evidence type="ECO:0000256" key="2">
    <source>
        <dbReference type="ARBA" id="ARBA00022723"/>
    </source>
</evidence>
<sequence length="402" mass="40435">MNARSADAVNALAETVDAALIEALTIALVETPSVNPGGTEAAAAAVLAQACSEAGFTVTVTEAAPDRPNVLATMTDAGSGPGLLLLGHSDVVPAGPDWTGDPFVVRRDGDRLIGRGTADMKGGLASAVAAMAALARAGEFGIELSGPVHLLATADEEEHGAGVRHFVAEPPPLEFAGAIVAEPTGLQVVRGCRGASYLDIEITGRAAHSGRPADGRSAIEAAAAVIDLIGQDQAVMAAQSDPLLGFGTWNVGVIDGGQGISVVAPNCYLGVDRRLMPGESIAVIAQDLGDAISAAEIDTDGIGVTLRPTMEMPGFATDEDHPLVRAVAAAVTDSGATTSIGGWTAACDGGFISRDLGVPTVVMGPGDINGQAHQPDESVSVTELVTAARAYVRAAVSLLCTP</sequence>
<keyword evidence="7" id="KW-1185">Reference proteome</keyword>
<dbReference type="Proteomes" id="UP001589783">
    <property type="component" value="Unassembled WGS sequence"/>
</dbReference>
<feature type="domain" description="Peptidase M20 dimerisation" evidence="5">
    <location>
        <begin position="193"/>
        <end position="295"/>
    </location>
</feature>
<dbReference type="Pfam" id="PF01546">
    <property type="entry name" value="Peptidase_M20"/>
    <property type="match status" value="1"/>
</dbReference>
<dbReference type="Pfam" id="PF07687">
    <property type="entry name" value="M20_dimer"/>
    <property type="match status" value="1"/>
</dbReference>
<dbReference type="InterPro" id="IPR011650">
    <property type="entry name" value="Peptidase_M20_dimer"/>
</dbReference>
<dbReference type="SUPFAM" id="SSF55031">
    <property type="entry name" value="Bacterial exopeptidase dimerisation domain"/>
    <property type="match status" value="1"/>
</dbReference>
<comment type="caution">
    <text evidence="6">The sequence shown here is derived from an EMBL/GenBank/DDBJ whole genome shotgun (WGS) entry which is preliminary data.</text>
</comment>
<dbReference type="Gene3D" id="3.30.70.360">
    <property type="match status" value="1"/>
</dbReference>
<evidence type="ECO:0000256" key="3">
    <source>
        <dbReference type="ARBA" id="ARBA00022801"/>
    </source>
</evidence>
<keyword evidence="3" id="KW-0378">Hydrolase</keyword>
<evidence type="ECO:0000256" key="1">
    <source>
        <dbReference type="ARBA" id="ARBA00001947"/>
    </source>
</evidence>
<evidence type="ECO:0000313" key="6">
    <source>
        <dbReference type="EMBL" id="MFC0314730.1"/>
    </source>
</evidence>
<proteinExistence type="predicted"/>
<dbReference type="InterPro" id="IPR036264">
    <property type="entry name" value="Bact_exopeptidase_dim_dom"/>
</dbReference>
<organism evidence="6 7">
    <name type="scientific">Gordonia phosphorivorans</name>
    <dbReference type="NCBI Taxonomy" id="1056982"/>
    <lineage>
        <taxon>Bacteria</taxon>
        <taxon>Bacillati</taxon>
        <taxon>Actinomycetota</taxon>
        <taxon>Actinomycetes</taxon>
        <taxon>Mycobacteriales</taxon>
        <taxon>Gordoniaceae</taxon>
        <taxon>Gordonia</taxon>
    </lineage>
</organism>
<dbReference type="InterPro" id="IPR050072">
    <property type="entry name" value="Peptidase_M20A"/>
</dbReference>